<feature type="transmembrane region" description="Helical" evidence="1">
    <location>
        <begin position="12"/>
        <end position="33"/>
    </location>
</feature>
<accession>A0A433UVH9</accession>
<keyword evidence="1" id="KW-1133">Transmembrane helix</keyword>
<evidence type="ECO:0000313" key="3">
    <source>
        <dbReference type="Proteomes" id="UP000276103"/>
    </source>
</evidence>
<keyword evidence="1" id="KW-0812">Transmembrane</keyword>
<comment type="caution">
    <text evidence="2">The sequence shown here is derived from an EMBL/GenBank/DDBJ whole genome shotgun (WGS) entry which is preliminary data.</text>
</comment>
<keyword evidence="1" id="KW-0472">Membrane</keyword>
<proteinExistence type="predicted"/>
<reference evidence="2 3" key="1">
    <citation type="journal article" date="2019" name="Genome Biol. Evol.">
        <title>Day and night: Metabolic profiles and evolutionary relationships of six axenic non-marine cyanobacteria.</title>
        <authorList>
            <person name="Will S.E."/>
            <person name="Henke P."/>
            <person name="Boedeker C."/>
            <person name="Huang S."/>
            <person name="Brinkmann H."/>
            <person name="Rohde M."/>
            <person name="Jarek M."/>
            <person name="Friedl T."/>
            <person name="Seufert S."/>
            <person name="Schumacher M."/>
            <person name="Overmann J."/>
            <person name="Neumann-Schaal M."/>
            <person name="Petersen J."/>
        </authorList>
    </citation>
    <scope>NUCLEOTIDE SEQUENCE [LARGE SCALE GENOMIC DNA]</scope>
    <source>
        <strain evidence="2 3">SAG 1403-4b</strain>
    </source>
</reference>
<evidence type="ECO:0000313" key="2">
    <source>
        <dbReference type="EMBL" id="RUS97829.1"/>
    </source>
</evidence>
<gene>
    <name evidence="2" type="ORF">DSM107003_17040</name>
</gene>
<evidence type="ECO:0000256" key="1">
    <source>
        <dbReference type="SAM" id="Phobius"/>
    </source>
</evidence>
<dbReference type="Proteomes" id="UP000276103">
    <property type="component" value="Unassembled WGS sequence"/>
</dbReference>
<organism evidence="2 3">
    <name type="scientific">Trichormus variabilis SAG 1403-4b</name>
    <dbReference type="NCBI Taxonomy" id="447716"/>
    <lineage>
        <taxon>Bacteria</taxon>
        <taxon>Bacillati</taxon>
        <taxon>Cyanobacteriota</taxon>
        <taxon>Cyanophyceae</taxon>
        <taxon>Nostocales</taxon>
        <taxon>Nostocaceae</taxon>
        <taxon>Trichormus</taxon>
    </lineage>
</organism>
<name>A0A433UVH9_ANAVA</name>
<protein>
    <submittedName>
        <fullName evidence="2">Uncharacterized protein</fullName>
    </submittedName>
</protein>
<sequence>MDCLGGCEAEVLNLIMIKYLVILLLLICSFSLASPVSANTCRNYDGQEICILSIKRSAKKYWEYRAAVSVDGVKTTVEIYNCRAKFKVNKDGSLAQFTQNSPGEMICSFFKK</sequence>
<dbReference type="EMBL" id="RSCM01000004">
    <property type="protein sequence ID" value="RUS97829.1"/>
    <property type="molecule type" value="Genomic_DNA"/>
</dbReference>
<keyword evidence="3" id="KW-1185">Reference proteome</keyword>
<dbReference type="AlphaFoldDB" id="A0A433UVH9"/>